<evidence type="ECO:0000313" key="2">
    <source>
        <dbReference type="EMBL" id="OAL09804.1"/>
    </source>
</evidence>
<feature type="compositionally biased region" description="Low complexity" evidence="1">
    <location>
        <begin position="220"/>
        <end position="229"/>
    </location>
</feature>
<dbReference type="EMBL" id="LWUJ01000014">
    <property type="protein sequence ID" value="OAL09804.1"/>
    <property type="molecule type" value="Genomic_DNA"/>
</dbReference>
<sequence length="343" mass="36644">MPVATATSAAIATTSLVSFRKKDTLSKEEDLDKSIDDLKLPDEKYQDVKLFYSEDGTGKNHKVLDPETAEKLAQLLKERGSLDSLDKSNKDVKLPENLDAVGVPDPVVKSPTNLDLEKSTEKRPQQIPNDVGSGYEQGSAELQKPANLSDSVDQLKGNVDDVIKGQNTENESTEPASVGGEQKGVEPTLSEKLSQPEGLGSQDQQQDLSSGDEENRTKVASSSLSSADSGDNLDQNEAKPGLETDSTNDIGTPNNSELGAQVRQQEQNEVNDGSGKNGESEGAPKGPDFNGDGRSSNGDNSLNEGTDSSGNRQNLTDEDIKRWSSVEAEISSVVDELQALINI</sequence>
<dbReference type="Proteomes" id="UP000077623">
    <property type="component" value="Unassembled WGS sequence"/>
</dbReference>
<gene>
    <name evidence="2" type="ORF">A6V39_05095</name>
</gene>
<feature type="compositionally biased region" description="Basic and acidic residues" evidence="1">
    <location>
        <begin position="115"/>
        <end position="124"/>
    </location>
</feature>
<feature type="compositionally biased region" description="Basic and acidic residues" evidence="1">
    <location>
        <begin position="82"/>
        <end position="96"/>
    </location>
</feature>
<reference evidence="3" key="1">
    <citation type="submission" date="2016-04" db="EMBL/GenBank/DDBJ databases">
        <authorList>
            <person name="Quiroz-Castaneda R.E."/>
            <person name="Martinez-Ocampo F."/>
        </authorList>
    </citation>
    <scope>NUCLEOTIDE SEQUENCE [LARGE SCALE GENOMIC DNA]</scope>
    <source>
        <strain evidence="3">INIFAP01</strain>
    </source>
</reference>
<dbReference type="AlphaFoldDB" id="A0A1A9QCI6"/>
<name>A0A1A9QCI6_9MOLU</name>
<feature type="compositionally biased region" description="Polar residues" evidence="1">
    <location>
        <begin position="165"/>
        <end position="175"/>
    </location>
</feature>
<feature type="compositionally biased region" description="Low complexity" evidence="1">
    <location>
        <begin position="197"/>
        <end position="209"/>
    </location>
</feature>
<evidence type="ECO:0000313" key="3">
    <source>
        <dbReference type="Proteomes" id="UP000077623"/>
    </source>
</evidence>
<dbReference type="STRING" id="432608.A6V39_05095"/>
<proteinExistence type="predicted"/>
<feature type="compositionally biased region" description="Polar residues" evidence="1">
    <location>
        <begin position="293"/>
        <end position="314"/>
    </location>
</feature>
<protein>
    <submittedName>
        <fullName evidence="2">Uncharacterized protein</fullName>
    </submittedName>
</protein>
<organism evidence="2 3">
    <name type="scientific">Candidatus Mycoplasma haematobovis</name>
    <dbReference type="NCBI Taxonomy" id="432608"/>
    <lineage>
        <taxon>Bacteria</taxon>
        <taxon>Bacillati</taxon>
        <taxon>Mycoplasmatota</taxon>
        <taxon>Mollicutes</taxon>
        <taxon>Mycoplasmataceae</taxon>
        <taxon>Mycoplasma</taxon>
    </lineage>
</organism>
<accession>A0A1A9QCI6</accession>
<feature type="compositionally biased region" description="Polar residues" evidence="1">
    <location>
        <begin position="244"/>
        <end position="271"/>
    </location>
</feature>
<feature type="region of interest" description="Disordered" evidence="1">
    <location>
        <begin position="82"/>
        <end position="317"/>
    </location>
</feature>
<keyword evidence="3" id="KW-1185">Reference proteome</keyword>
<evidence type="ECO:0000256" key="1">
    <source>
        <dbReference type="SAM" id="MobiDB-lite"/>
    </source>
</evidence>
<dbReference type="RefSeq" id="WP_187150657.1">
    <property type="nucleotide sequence ID" value="NZ_LWUJ01000014.1"/>
</dbReference>
<comment type="caution">
    <text evidence="2">The sequence shown here is derived from an EMBL/GenBank/DDBJ whole genome shotgun (WGS) entry which is preliminary data.</text>
</comment>